<accession>A0A4S2KA94</accession>
<proteinExistence type="predicted"/>
<reference evidence="1 2" key="1">
    <citation type="journal article" date="2019" name="Philos. Trans. R. Soc. Lond., B, Biol. Sci.">
        <title>Ant behaviour and brain gene expression of defending hosts depend on the ecological success of the intruding social parasite.</title>
        <authorList>
            <person name="Kaur R."/>
            <person name="Stoldt M."/>
            <person name="Jongepier E."/>
            <person name="Feldmeyer B."/>
            <person name="Menzel F."/>
            <person name="Bornberg-Bauer E."/>
            <person name="Foitzik S."/>
        </authorList>
    </citation>
    <scope>NUCLEOTIDE SEQUENCE [LARGE SCALE GENOMIC DNA]</scope>
    <source>
        <tissue evidence="1">Whole body</tissue>
    </source>
</reference>
<name>A0A4S2KA94_9HYME</name>
<protein>
    <submittedName>
        <fullName evidence="1">Uncharacterized protein</fullName>
    </submittedName>
</protein>
<gene>
    <name evidence="1" type="ORF">DBV15_10635</name>
</gene>
<dbReference type="EMBL" id="QBLH01002912">
    <property type="protein sequence ID" value="TGZ46245.1"/>
    <property type="molecule type" value="Genomic_DNA"/>
</dbReference>
<sequence>MTSHYQSLHCESCSRYPYVGRVSVGEEDSVDFIYQFAKKRFVPGDHRNISIFCTAPDIIGPPKFQL</sequence>
<dbReference type="AlphaFoldDB" id="A0A4S2KA94"/>
<comment type="caution">
    <text evidence="1">The sequence shown here is derived from an EMBL/GenBank/DDBJ whole genome shotgun (WGS) entry which is preliminary data.</text>
</comment>
<keyword evidence="2" id="KW-1185">Reference proteome</keyword>
<organism evidence="1 2">
    <name type="scientific">Temnothorax longispinosus</name>
    <dbReference type="NCBI Taxonomy" id="300112"/>
    <lineage>
        <taxon>Eukaryota</taxon>
        <taxon>Metazoa</taxon>
        <taxon>Ecdysozoa</taxon>
        <taxon>Arthropoda</taxon>
        <taxon>Hexapoda</taxon>
        <taxon>Insecta</taxon>
        <taxon>Pterygota</taxon>
        <taxon>Neoptera</taxon>
        <taxon>Endopterygota</taxon>
        <taxon>Hymenoptera</taxon>
        <taxon>Apocrita</taxon>
        <taxon>Aculeata</taxon>
        <taxon>Formicoidea</taxon>
        <taxon>Formicidae</taxon>
        <taxon>Myrmicinae</taxon>
        <taxon>Temnothorax</taxon>
    </lineage>
</organism>
<evidence type="ECO:0000313" key="1">
    <source>
        <dbReference type="EMBL" id="TGZ46245.1"/>
    </source>
</evidence>
<dbReference type="Proteomes" id="UP000310200">
    <property type="component" value="Unassembled WGS sequence"/>
</dbReference>
<evidence type="ECO:0000313" key="2">
    <source>
        <dbReference type="Proteomes" id="UP000310200"/>
    </source>
</evidence>